<dbReference type="SUPFAM" id="SSF51215">
    <property type="entry name" value="Regulatory protein AraC"/>
    <property type="match status" value="1"/>
</dbReference>
<reference evidence="7" key="1">
    <citation type="journal article" date="2019" name="Int. J. Syst. Evol. Microbiol.">
        <title>The Global Catalogue of Microorganisms (GCM) 10K type strain sequencing project: providing services to taxonomists for standard genome sequencing and annotation.</title>
        <authorList>
            <consortium name="The Broad Institute Genomics Platform"/>
            <consortium name="The Broad Institute Genome Sequencing Center for Infectious Disease"/>
            <person name="Wu L."/>
            <person name="Ma J."/>
        </authorList>
    </citation>
    <scope>NUCLEOTIDE SEQUENCE [LARGE SCALE GENOMIC DNA]</scope>
    <source>
        <strain evidence="7">KCTC 3950</strain>
    </source>
</reference>
<keyword evidence="2" id="KW-0238">DNA-binding</keyword>
<dbReference type="PRINTS" id="PR00032">
    <property type="entry name" value="HTHARAC"/>
</dbReference>
<dbReference type="PANTHER" id="PTHR46796:SF6">
    <property type="entry name" value="ARAC SUBFAMILY"/>
    <property type="match status" value="1"/>
</dbReference>
<dbReference type="SMART" id="SM00342">
    <property type="entry name" value="HTH_ARAC"/>
    <property type="match status" value="1"/>
</dbReference>
<dbReference type="InterPro" id="IPR018062">
    <property type="entry name" value="HTH_AraC-typ_CS"/>
</dbReference>
<dbReference type="InterPro" id="IPR020449">
    <property type="entry name" value="Tscrpt_reg_AraC-type_HTH"/>
</dbReference>
<keyword evidence="1" id="KW-0805">Transcription regulation</keyword>
<dbReference type="Proteomes" id="UP001597541">
    <property type="component" value="Unassembled WGS sequence"/>
</dbReference>
<dbReference type="InterPro" id="IPR050204">
    <property type="entry name" value="AraC_XylS_family_regulators"/>
</dbReference>
<dbReference type="InterPro" id="IPR037923">
    <property type="entry name" value="HTH-like"/>
</dbReference>
<keyword evidence="4" id="KW-0804">Transcription</keyword>
<evidence type="ECO:0000259" key="5">
    <source>
        <dbReference type="PROSITE" id="PS01124"/>
    </source>
</evidence>
<name>A0ABW5PHE0_9BACL</name>
<evidence type="ECO:0000313" key="6">
    <source>
        <dbReference type="EMBL" id="MFD2613422.1"/>
    </source>
</evidence>
<sequence length="249" mass="28964">MEFFYYNSYKSGTYVDFHQHSCFELVYYVSGKGAMNLDGRELRYSPGSMTLTRPNFMHDERHTEATDVMFFGFQYDDEPVHLGNGLLEDTENREVHTLIELMKHELLDRKAHYDIRVNLLLNEVILLLGRLTGNEKTAAPPPEKLFYARRYLDENFAQPINLRTLAELSGYSEDHFRSLFKLKTGLSPYQYVISKRLDAARQLLLHSASTVSTIGMECGFSTSSQFIEMFRRHYGQTPLQFRKAKQAEN</sequence>
<protein>
    <submittedName>
        <fullName evidence="6">Helix-turn-helix domain-containing protein</fullName>
    </submittedName>
</protein>
<dbReference type="SUPFAM" id="SSF46689">
    <property type="entry name" value="Homeodomain-like"/>
    <property type="match status" value="2"/>
</dbReference>
<dbReference type="PANTHER" id="PTHR46796">
    <property type="entry name" value="HTH-TYPE TRANSCRIPTIONAL ACTIVATOR RHAS-RELATED"/>
    <property type="match status" value="1"/>
</dbReference>
<dbReference type="Pfam" id="PF02311">
    <property type="entry name" value="AraC_binding"/>
    <property type="match status" value="1"/>
</dbReference>
<dbReference type="Gene3D" id="1.10.10.60">
    <property type="entry name" value="Homeodomain-like"/>
    <property type="match status" value="2"/>
</dbReference>
<evidence type="ECO:0000313" key="7">
    <source>
        <dbReference type="Proteomes" id="UP001597541"/>
    </source>
</evidence>
<proteinExistence type="predicted"/>
<evidence type="ECO:0000256" key="4">
    <source>
        <dbReference type="ARBA" id="ARBA00023163"/>
    </source>
</evidence>
<dbReference type="InterPro" id="IPR014710">
    <property type="entry name" value="RmlC-like_jellyroll"/>
</dbReference>
<organism evidence="6 7">
    <name type="scientific">Paenibacillus gansuensis</name>
    <dbReference type="NCBI Taxonomy" id="306542"/>
    <lineage>
        <taxon>Bacteria</taxon>
        <taxon>Bacillati</taxon>
        <taxon>Bacillota</taxon>
        <taxon>Bacilli</taxon>
        <taxon>Bacillales</taxon>
        <taxon>Paenibacillaceae</taxon>
        <taxon>Paenibacillus</taxon>
    </lineage>
</organism>
<dbReference type="PROSITE" id="PS01124">
    <property type="entry name" value="HTH_ARAC_FAMILY_2"/>
    <property type="match status" value="1"/>
</dbReference>
<dbReference type="Pfam" id="PF12833">
    <property type="entry name" value="HTH_18"/>
    <property type="match status" value="1"/>
</dbReference>
<dbReference type="InterPro" id="IPR009057">
    <property type="entry name" value="Homeodomain-like_sf"/>
</dbReference>
<evidence type="ECO:0000256" key="3">
    <source>
        <dbReference type="ARBA" id="ARBA00023159"/>
    </source>
</evidence>
<dbReference type="InterPro" id="IPR018060">
    <property type="entry name" value="HTH_AraC"/>
</dbReference>
<keyword evidence="7" id="KW-1185">Reference proteome</keyword>
<comment type="caution">
    <text evidence="6">The sequence shown here is derived from an EMBL/GenBank/DDBJ whole genome shotgun (WGS) entry which is preliminary data.</text>
</comment>
<keyword evidence="3" id="KW-0010">Activator</keyword>
<dbReference type="PROSITE" id="PS00041">
    <property type="entry name" value="HTH_ARAC_FAMILY_1"/>
    <property type="match status" value="1"/>
</dbReference>
<feature type="domain" description="HTH araC/xylS-type" evidence="5">
    <location>
        <begin position="146"/>
        <end position="244"/>
    </location>
</feature>
<evidence type="ECO:0000256" key="1">
    <source>
        <dbReference type="ARBA" id="ARBA00023015"/>
    </source>
</evidence>
<dbReference type="Gene3D" id="2.60.120.10">
    <property type="entry name" value="Jelly Rolls"/>
    <property type="match status" value="1"/>
</dbReference>
<dbReference type="EMBL" id="JBHUME010000008">
    <property type="protein sequence ID" value="MFD2613422.1"/>
    <property type="molecule type" value="Genomic_DNA"/>
</dbReference>
<accession>A0ABW5PHE0</accession>
<evidence type="ECO:0000256" key="2">
    <source>
        <dbReference type="ARBA" id="ARBA00023125"/>
    </source>
</evidence>
<dbReference type="InterPro" id="IPR003313">
    <property type="entry name" value="AraC-bd"/>
</dbReference>
<gene>
    <name evidence="6" type="ORF">ACFSUF_13405</name>
</gene>